<proteinExistence type="predicted"/>
<name>A0A2C5YYD0_9HYPO</name>
<feature type="compositionally biased region" description="Basic and acidic residues" evidence="1">
    <location>
        <begin position="401"/>
        <end position="420"/>
    </location>
</feature>
<feature type="compositionally biased region" description="Acidic residues" evidence="1">
    <location>
        <begin position="292"/>
        <end position="318"/>
    </location>
</feature>
<dbReference type="EMBL" id="NJEU01000578">
    <property type="protein sequence ID" value="PHH72520.1"/>
    <property type="molecule type" value="Genomic_DNA"/>
</dbReference>
<protein>
    <submittedName>
        <fullName evidence="2">Uncharacterized protein</fullName>
    </submittedName>
</protein>
<evidence type="ECO:0000313" key="2">
    <source>
        <dbReference type="EMBL" id="PHH72520.1"/>
    </source>
</evidence>
<sequence length="673" mass="73141">MEAELLDRLRHKLDQLELGMQTHRCHLLAEFDHFCHHLLRGVPLETACSLQRALPSILGRYPLLRPNTQVTPSHRLGLDDYTSPPLPPVSPTATSGATLGPATARSRQDETQLQGLFTPTYLPLLEAPPMLPRSPPAGSASATGAENVTSTTAPSITQSPLSQPDRDARITSQASLAPTVVMDGTASATMHSLVSDESIISSPPRFPVPLLVRQTSRSTDDTRSSVSSDKSDIKTPRSAMRRSSSTIKTSSHSPRRVRFEFMGAEVLPTSSPQPSELAGPRPSSPGPGHADDDNDDDDDNQDEDDDDTAFDSDLDGESGGDKVPPRKVSSSDALRALSRAPLEEGAAWTVVNPDTDDVGLDELGLVPSVSAALPPANVKMFENQEPDRHGLSWMNNIVKTPTRDSIEHETYEERDGHGTPDDDDDDDDDSSDDGFLAMARTKSSKQKAAQTVAQAVGSLPQPPTRSSNQMNKSSWARTSSPLPKSSMKDNVDCRQPAQTTAQVDNDDAEDDELFQFESEANFQAQSRQRRPSWQPDPESDEQEEKEHEEATGEHVSNSMASIYATSPAIHIRHSGSSQGQQASSVKFQPGSLGSYKGRPLMMPIVRDPEVLALANASKPPGGSLDSVEEQAILEEGSLPRYPNTPGSLKERFIREQMADCEIPDEDSTREIRW</sequence>
<feature type="region of interest" description="Disordered" evidence="1">
    <location>
        <begin position="126"/>
        <end position="167"/>
    </location>
</feature>
<feature type="compositionally biased region" description="Polar residues" evidence="1">
    <location>
        <begin position="464"/>
        <end position="483"/>
    </location>
</feature>
<gene>
    <name evidence="2" type="ORF">CDD82_5930</name>
</gene>
<feature type="compositionally biased region" description="Low complexity" evidence="1">
    <location>
        <begin position="243"/>
        <end position="252"/>
    </location>
</feature>
<dbReference type="AlphaFoldDB" id="A0A2C5YYD0"/>
<feature type="region of interest" description="Disordered" evidence="1">
    <location>
        <begin position="383"/>
        <end position="590"/>
    </location>
</feature>
<reference evidence="2 3" key="1">
    <citation type="submission" date="2017-06" db="EMBL/GenBank/DDBJ databases">
        <title>Ant-infecting Ophiocordyceps genomes reveal a high diversity of potential behavioral manipulation genes and a possible major role for enterotoxins.</title>
        <authorList>
            <person name="De Bekker C."/>
            <person name="Evans H.C."/>
            <person name="Brachmann A."/>
            <person name="Hughes D.P."/>
        </authorList>
    </citation>
    <scope>NUCLEOTIDE SEQUENCE [LARGE SCALE GENOMIC DNA]</scope>
    <source>
        <strain evidence="2 3">1348a</strain>
    </source>
</reference>
<evidence type="ECO:0000313" key="3">
    <source>
        <dbReference type="Proteomes" id="UP000224854"/>
    </source>
</evidence>
<feature type="compositionally biased region" description="Basic and acidic residues" evidence="1">
    <location>
        <begin position="218"/>
        <end position="235"/>
    </location>
</feature>
<feature type="region of interest" description="Disordered" evidence="1">
    <location>
        <begin position="71"/>
        <end position="112"/>
    </location>
</feature>
<comment type="caution">
    <text evidence="2">The sequence shown here is derived from an EMBL/GenBank/DDBJ whole genome shotgun (WGS) entry which is preliminary data.</text>
</comment>
<feature type="compositionally biased region" description="Polar residues" evidence="1">
    <location>
        <begin position="144"/>
        <end position="162"/>
    </location>
</feature>
<evidence type="ECO:0000256" key="1">
    <source>
        <dbReference type="SAM" id="MobiDB-lite"/>
    </source>
</evidence>
<feature type="compositionally biased region" description="Acidic residues" evidence="1">
    <location>
        <begin position="504"/>
        <end position="514"/>
    </location>
</feature>
<dbReference type="PANTHER" id="PTHR35711:SF1">
    <property type="entry name" value="ECTODERMAL, ISOFORM F"/>
    <property type="match status" value="1"/>
</dbReference>
<feature type="compositionally biased region" description="Low complexity" evidence="1">
    <location>
        <begin position="574"/>
        <end position="584"/>
    </location>
</feature>
<keyword evidence="3" id="KW-1185">Reference proteome</keyword>
<feature type="compositionally biased region" description="Acidic residues" evidence="1">
    <location>
        <begin position="421"/>
        <end position="432"/>
    </location>
</feature>
<dbReference type="Proteomes" id="UP000224854">
    <property type="component" value="Unassembled WGS sequence"/>
</dbReference>
<organism evidence="2 3">
    <name type="scientific">Ophiocordyceps australis</name>
    <dbReference type="NCBI Taxonomy" id="1399860"/>
    <lineage>
        <taxon>Eukaryota</taxon>
        <taxon>Fungi</taxon>
        <taxon>Dikarya</taxon>
        <taxon>Ascomycota</taxon>
        <taxon>Pezizomycotina</taxon>
        <taxon>Sordariomycetes</taxon>
        <taxon>Hypocreomycetidae</taxon>
        <taxon>Hypocreales</taxon>
        <taxon>Ophiocordycipitaceae</taxon>
        <taxon>Ophiocordyceps</taxon>
    </lineage>
</organism>
<dbReference type="PANTHER" id="PTHR35711">
    <property type="entry name" value="EXPRESSED PROTEIN"/>
    <property type="match status" value="1"/>
</dbReference>
<feature type="region of interest" description="Disordered" evidence="1">
    <location>
        <begin position="212"/>
        <end position="334"/>
    </location>
</feature>
<dbReference type="OrthoDB" id="5418627at2759"/>
<feature type="compositionally biased region" description="Low complexity" evidence="1">
    <location>
        <begin position="446"/>
        <end position="456"/>
    </location>
</feature>
<accession>A0A2C5YYD0</accession>
<feature type="compositionally biased region" description="Polar residues" evidence="1">
    <location>
        <begin position="554"/>
        <end position="564"/>
    </location>
</feature>